<reference evidence="3" key="1">
    <citation type="submission" date="2018-06" db="EMBL/GenBank/DDBJ databases">
        <title>Paenibacillus xerothermodurans sp. nov. an extremely dry heat resistant spore forming bacterium isolated from the soil of Cape Canaveral, Florida.</title>
        <authorList>
            <person name="Seuylemezian A."/>
            <person name="Kaur N."/>
            <person name="Patil P."/>
            <person name="Patil P."/>
            <person name="Mayilraj S."/>
            <person name="Vaishampayan P."/>
        </authorList>
    </citation>
    <scope>NUCLEOTIDE SEQUENCE [LARGE SCALE GENOMIC DNA]</scope>
    <source>
        <strain evidence="3">ATCC 27380</strain>
    </source>
</reference>
<feature type="signal peptide" evidence="2">
    <location>
        <begin position="1"/>
        <end position="41"/>
    </location>
</feature>
<dbReference type="OrthoDB" id="1410809at2"/>
<dbReference type="Proteomes" id="UP000214746">
    <property type="component" value="Unassembled WGS sequence"/>
</dbReference>
<feature type="chain" id="PRO_5016071770" description="DUF4962 domain-containing protein" evidence="2">
    <location>
        <begin position="42"/>
        <end position="549"/>
    </location>
</feature>
<protein>
    <recommendedName>
        <fullName evidence="5">DUF4962 domain-containing protein</fullName>
    </recommendedName>
</protein>
<evidence type="ECO:0000313" key="4">
    <source>
        <dbReference type="Proteomes" id="UP000214746"/>
    </source>
</evidence>
<dbReference type="AlphaFoldDB" id="A0A2W1NX09"/>
<keyword evidence="2" id="KW-0732">Signal</keyword>
<organism evidence="3 4">
    <name type="scientific">Paenibacillus xerothermodurans</name>
    <dbReference type="NCBI Taxonomy" id="1977292"/>
    <lineage>
        <taxon>Bacteria</taxon>
        <taxon>Bacillati</taxon>
        <taxon>Bacillota</taxon>
        <taxon>Bacilli</taxon>
        <taxon>Bacillales</taxon>
        <taxon>Paenibacillaceae</taxon>
        <taxon>Paenibacillus</taxon>
    </lineage>
</organism>
<evidence type="ECO:0008006" key="5">
    <source>
        <dbReference type="Google" id="ProtNLM"/>
    </source>
</evidence>
<comment type="caution">
    <text evidence="3">The sequence shown here is derived from an EMBL/GenBank/DDBJ whole genome shotgun (WGS) entry which is preliminary data.</text>
</comment>
<evidence type="ECO:0000313" key="3">
    <source>
        <dbReference type="EMBL" id="PZE22256.1"/>
    </source>
</evidence>
<dbReference type="RefSeq" id="WP_089198027.1">
    <property type="nucleotide sequence ID" value="NZ_NHRJ02000001.1"/>
</dbReference>
<feature type="region of interest" description="Disordered" evidence="1">
    <location>
        <begin position="514"/>
        <end position="549"/>
    </location>
</feature>
<evidence type="ECO:0000256" key="2">
    <source>
        <dbReference type="SAM" id="SignalP"/>
    </source>
</evidence>
<sequence length="549" mass="62620">MKYTRKGPSIMSGVKNKILKRLLIVTTLISLALPLCTPTFAANEPLSTSQPASISSFQLGTTPITKGQDVDSRMQWRLASEVSQFGITWKFDKAYPVGQFVNGDWWVLGPVTVVEVTPGPAPAPPDETTETPPNQWGDTGLQDNNDLRNGSMVVMTPGPTQGYDSRGKTFSADASIVFPYSLEANRSLISSISNVSIPTQVMHYKLMWPSEQESDRVMQTAAVLTSVSKIPPPDAFRPSYFGDDKRIYRARDLRWDRLLQLKFDPADVPSWEQFERYFERPWLDHLNGAWQGQWLLPTQNQPAYGRENARIVGIASLMLHLDVPREQKYKLLVRLVQNGIDLRGIAEQGGYWNEGGGHTSGRKWPILFAGLMLDDKYFFDMPETAIFHEDTQTYYGDGWHGQSALWQMVTHHGDREPYLHKHPDHWEIWDQRSESYRRCCTVRTWGGQSLAALLMGAKHIWNHDAFFDNVDDWMRVEDIYADERNGIPRPPEEGGAFVPWDDFVTDMWARYRSQVPKQRDGGSPRMWDTSQSGPIKWVPNKHKPQSDTD</sequence>
<accession>A0A2W1NX09</accession>
<feature type="region of interest" description="Disordered" evidence="1">
    <location>
        <begin position="118"/>
        <end position="137"/>
    </location>
</feature>
<gene>
    <name evidence="3" type="ORF">CBW46_000180</name>
</gene>
<keyword evidence="4" id="KW-1185">Reference proteome</keyword>
<proteinExistence type="predicted"/>
<evidence type="ECO:0000256" key="1">
    <source>
        <dbReference type="SAM" id="MobiDB-lite"/>
    </source>
</evidence>
<name>A0A2W1NX09_PAEXE</name>
<dbReference type="EMBL" id="NHRJ02000001">
    <property type="protein sequence ID" value="PZE22256.1"/>
    <property type="molecule type" value="Genomic_DNA"/>
</dbReference>